<evidence type="ECO:0000313" key="3">
    <source>
        <dbReference type="WBParaSite" id="Pan_g11089.t1"/>
    </source>
</evidence>
<feature type="transmembrane region" description="Helical" evidence="1">
    <location>
        <begin position="40"/>
        <end position="58"/>
    </location>
</feature>
<keyword evidence="1" id="KW-0812">Transmembrane</keyword>
<reference evidence="2" key="1">
    <citation type="journal article" date="2013" name="Genetics">
        <title>The draft genome and transcriptome of Panagrellus redivivus are shaped by the harsh demands of a free-living lifestyle.</title>
        <authorList>
            <person name="Srinivasan J."/>
            <person name="Dillman A.R."/>
            <person name="Macchietto M.G."/>
            <person name="Heikkinen L."/>
            <person name="Lakso M."/>
            <person name="Fracchia K.M."/>
            <person name="Antoshechkin I."/>
            <person name="Mortazavi A."/>
            <person name="Wong G."/>
            <person name="Sternberg P.W."/>
        </authorList>
    </citation>
    <scope>NUCLEOTIDE SEQUENCE [LARGE SCALE GENOMIC DNA]</scope>
    <source>
        <strain evidence="2">MT8872</strain>
    </source>
</reference>
<keyword evidence="1" id="KW-0472">Membrane</keyword>
<evidence type="ECO:0000256" key="1">
    <source>
        <dbReference type="SAM" id="Phobius"/>
    </source>
</evidence>
<reference evidence="3" key="2">
    <citation type="submission" date="2020-10" db="UniProtKB">
        <authorList>
            <consortium name="WormBaseParasite"/>
        </authorList>
    </citation>
    <scope>IDENTIFICATION</scope>
</reference>
<dbReference type="Proteomes" id="UP000492821">
    <property type="component" value="Unassembled WGS sequence"/>
</dbReference>
<name>A0A7E4UP44_PANRE</name>
<keyword evidence="1" id="KW-1133">Transmembrane helix</keyword>
<keyword evidence="2" id="KW-1185">Reference proteome</keyword>
<organism evidence="2 3">
    <name type="scientific">Panagrellus redivivus</name>
    <name type="common">Microworm</name>
    <dbReference type="NCBI Taxonomy" id="6233"/>
    <lineage>
        <taxon>Eukaryota</taxon>
        <taxon>Metazoa</taxon>
        <taxon>Ecdysozoa</taxon>
        <taxon>Nematoda</taxon>
        <taxon>Chromadorea</taxon>
        <taxon>Rhabditida</taxon>
        <taxon>Tylenchina</taxon>
        <taxon>Panagrolaimomorpha</taxon>
        <taxon>Panagrolaimoidea</taxon>
        <taxon>Panagrolaimidae</taxon>
        <taxon>Panagrellus</taxon>
    </lineage>
</organism>
<dbReference type="AlphaFoldDB" id="A0A7E4UP44"/>
<dbReference type="WBParaSite" id="Pan_g11089.t1">
    <property type="protein sequence ID" value="Pan_g11089.t1"/>
    <property type="gene ID" value="Pan_g11089"/>
</dbReference>
<sequence>MSCEFDYAEPCSNLRSSMAPTVKGETLETSGEHPSLVKTYIILAFVLAAFLGSVYGCVRYCDDSNPGRPAEKDFPGFRYSQLQTLDDNDDALDDSDEEIYNAATKP</sequence>
<protein>
    <submittedName>
        <fullName evidence="3">Neural proliferation differentiation and control protein 1</fullName>
    </submittedName>
</protein>
<accession>A0A7E4UP44</accession>
<evidence type="ECO:0000313" key="2">
    <source>
        <dbReference type="Proteomes" id="UP000492821"/>
    </source>
</evidence>
<proteinExistence type="predicted"/>